<dbReference type="EMBL" id="JACOOL010000003">
    <property type="protein sequence ID" value="MBC5636160.1"/>
    <property type="molecule type" value="Genomic_DNA"/>
</dbReference>
<dbReference type="InterPro" id="IPR035922">
    <property type="entry name" value="3H_dom_sf"/>
</dbReference>
<feature type="domain" description="Helix-turn-helix type 11" evidence="3">
    <location>
        <begin position="13"/>
        <end position="65"/>
    </location>
</feature>
<evidence type="ECO:0000259" key="2">
    <source>
        <dbReference type="Pfam" id="PF02829"/>
    </source>
</evidence>
<feature type="binding site" evidence="1">
    <location>
        <position position="152"/>
    </location>
    <ligand>
        <name>Ni(2+)</name>
        <dbReference type="ChEBI" id="CHEBI:49786"/>
    </ligand>
</feature>
<evidence type="ECO:0000313" key="4">
    <source>
        <dbReference type="EMBL" id="MBC5636160.1"/>
    </source>
</evidence>
<dbReference type="Gene3D" id="3.30.1340.20">
    <property type="entry name" value="3H domain"/>
    <property type="match status" value="1"/>
</dbReference>
<feature type="binding site" evidence="1">
    <location>
        <position position="93"/>
    </location>
    <ligand>
        <name>Ni(2+)</name>
        <dbReference type="ChEBI" id="CHEBI:49786"/>
    </ligand>
</feature>
<sequence>MTGEAKKILGEKRRSLILTWLKDEREPITGKELSERSNVSRQVIVQDISLLKATGEPIMATARGYVYLRDNHENERATRVIVVKHIAEQTAEELYTLVDHGVTVRNVMVEHPIYGDITGSLMIKNRKEADAFLEELKHTGASLLSRLTEGVHLHEIEAEREEQLDQACEALRMLGYLLED</sequence>
<feature type="binding site" evidence="1">
    <location>
        <position position="154"/>
    </location>
    <ligand>
        <name>Ni(2+)</name>
        <dbReference type="ChEBI" id="CHEBI:49786"/>
    </ligand>
</feature>
<evidence type="ECO:0000256" key="1">
    <source>
        <dbReference type="PIRSR" id="PIRSR037847-1"/>
    </source>
</evidence>
<keyword evidence="1" id="KW-0479">Metal-binding</keyword>
<dbReference type="GO" id="GO:0046872">
    <property type="term" value="F:metal ion binding"/>
    <property type="evidence" value="ECO:0007669"/>
    <property type="project" value="UniProtKB-KW"/>
</dbReference>
<dbReference type="Gene3D" id="1.10.10.10">
    <property type="entry name" value="Winged helix-like DNA-binding domain superfamily/Winged helix DNA-binding domain"/>
    <property type="match status" value="1"/>
</dbReference>
<comment type="caution">
    <text evidence="4">The sequence shown here is derived from an EMBL/GenBank/DDBJ whole genome shotgun (WGS) entry which is preliminary data.</text>
</comment>
<dbReference type="Pfam" id="PF02829">
    <property type="entry name" value="3H"/>
    <property type="match status" value="1"/>
</dbReference>
<evidence type="ECO:0000313" key="5">
    <source>
        <dbReference type="Proteomes" id="UP000637359"/>
    </source>
</evidence>
<organism evidence="4 5">
    <name type="scientific">Ornithinibacillus hominis</name>
    <dbReference type="NCBI Taxonomy" id="2763055"/>
    <lineage>
        <taxon>Bacteria</taxon>
        <taxon>Bacillati</taxon>
        <taxon>Bacillota</taxon>
        <taxon>Bacilli</taxon>
        <taxon>Bacillales</taxon>
        <taxon>Bacillaceae</taxon>
        <taxon>Ornithinibacillus</taxon>
    </lineage>
</organism>
<dbReference type="SUPFAM" id="SSF46785">
    <property type="entry name" value="Winged helix' DNA-binding domain"/>
    <property type="match status" value="1"/>
</dbReference>
<dbReference type="PIRSF" id="PIRSF037847">
    <property type="entry name" value="NiaR"/>
    <property type="match status" value="1"/>
</dbReference>
<reference evidence="4" key="1">
    <citation type="submission" date="2020-08" db="EMBL/GenBank/DDBJ databases">
        <title>Genome public.</title>
        <authorList>
            <person name="Liu C."/>
            <person name="Sun Q."/>
        </authorList>
    </citation>
    <scope>NUCLEOTIDE SEQUENCE</scope>
    <source>
        <strain evidence="4">BX22</strain>
    </source>
</reference>
<dbReference type="Proteomes" id="UP000637359">
    <property type="component" value="Unassembled WGS sequence"/>
</dbReference>
<dbReference type="SUPFAM" id="SSF75500">
    <property type="entry name" value="Putative transcriptional regulator TM1602, C-terminal domain"/>
    <property type="match status" value="1"/>
</dbReference>
<dbReference type="AlphaFoldDB" id="A0A923L4C2"/>
<name>A0A923L4C2_9BACI</name>
<dbReference type="Pfam" id="PF08279">
    <property type="entry name" value="HTH_11"/>
    <property type="match status" value="1"/>
</dbReference>
<gene>
    <name evidence="4" type="ORF">H8S33_04875</name>
</gene>
<dbReference type="PANTHER" id="PTHR40068:SF1">
    <property type="entry name" value="TRANSCRIPTION REPRESSOR NIAR-RELATED"/>
    <property type="match status" value="1"/>
</dbReference>
<dbReference type="InterPro" id="IPR036388">
    <property type="entry name" value="WH-like_DNA-bd_sf"/>
</dbReference>
<dbReference type="InterPro" id="IPR013196">
    <property type="entry name" value="HTH_11"/>
</dbReference>
<proteinExistence type="predicted"/>
<dbReference type="InterPro" id="IPR004173">
    <property type="entry name" value="3H_domain"/>
</dbReference>
<dbReference type="InterPro" id="IPR026043">
    <property type="entry name" value="NadR"/>
</dbReference>
<dbReference type="RefSeq" id="WP_186868879.1">
    <property type="nucleotide sequence ID" value="NZ_JACOOL010000003.1"/>
</dbReference>
<evidence type="ECO:0000259" key="3">
    <source>
        <dbReference type="Pfam" id="PF08279"/>
    </source>
</evidence>
<keyword evidence="1" id="KW-0533">Nickel</keyword>
<accession>A0A923L4C2</accession>
<keyword evidence="5" id="KW-1185">Reference proteome</keyword>
<feature type="binding site" evidence="1">
    <location>
        <position position="85"/>
    </location>
    <ligand>
        <name>Ni(2+)</name>
        <dbReference type="ChEBI" id="CHEBI:49786"/>
    </ligand>
</feature>
<dbReference type="PANTHER" id="PTHR40068">
    <property type="entry name" value="TRANSCRIPTION REPRESSOR NIAR-RELATED"/>
    <property type="match status" value="1"/>
</dbReference>
<protein>
    <submittedName>
        <fullName evidence="4">Transcription repressor NadR</fullName>
    </submittedName>
</protein>
<feature type="domain" description="3H" evidence="2">
    <location>
        <begin position="81"/>
        <end position="177"/>
    </location>
</feature>
<dbReference type="InterPro" id="IPR036390">
    <property type="entry name" value="WH_DNA-bd_sf"/>
</dbReference>